<comment type="caution">
    <text evidence="1">The sequence shown here is derived from an EMBL/GenBank/DDBJ whole genome shotgun (WGS) entry which is preliminary data.</text>
</comment>
<accession>A0ACC1S986</accession>
<keyword evidence="2" id="KW-1185">Reference proteome</keyword>
<dbReference type="EMBL" id="JANHOG010001587">
    <property type="protein sequence ID" value="KAJ3534712.1"/>
    <property type="molecule type" value="Genomic_DNA"/>
</dbReference>
<evidence type="ECO:0000313" key="1">
    <source>
        <dbReference type="EMBL" id="KAJ3534712.1"/>
    </source>
</evidence>
<sequence>MLNFARAQQVSPTDRLLITSLIRRRHANANLYPIADLPQGAAWDVESGVLAFRAQPVTLRLLGRYIGNNSTWPSGPNRDIALVCIRPLRTVDYAAVQHVLNINNDENITNMSMYAAPHHAAHVRILMDYQPHDHYQIFERTNADGDQIVLLPSQLRENDILSLELIVARRVTGSQAESALLGLRMTRIVRARFQPIEEGRADDTGGN</sequence>
<protein>
    <submittedName>
        <fullName evidence="1">Uncharacterized protein</fullName>
    </submittedName>
</protein>
<name>A0ACC1S986_9APHY</name>
<evidence type="ECO:0000313" key="2">
    <source>
        <dbReference type="Proteomes" id="UP001148662"/>
    </source>
</evidence>
<proteinExistence type="predicted"/>
<dbReference type="Proteomes" id="UP001148662">
    <property type="component" value="Unassembled WGS sequence"/>
</dbReference>
<reference evidence="1" key="1">
    <citation type="submission" date="2022-07" db="EMBL/GenBank/DDBJ databases">
        <title>Genome Sequence of Phlebia brevispora.</title>
        <authorList>
            <person name="Buettner E."/>
        </authorList>
    </citation>
    <scope>NUCLEOTIDE SEQUENCE</scope>
    <source>
        <strain evidence="1">MPL23</strain>
    </source>
</reference>
<organism evidence="1 2">
    <name type="scientific">Phlebia brevispora</name>
    <dbReference type="NCBI Taxonomy" id="194682"/>
    <lineage>
        <taxon>Eukaryota</taxon>
        <taxon>Fungi</taxon>
        <taxon>Dikarya</taxon>
        <taxon>Basidiomycota</taxon>
        <taxon>Agaricomycotina</taxon>
        <taxon>Agaricomycetes</taxon>
        <taxon>Polyporales</taxon>
        <taxon>Meruliaceae</taxon>
        <taxon>Phlebia</taxon>
    </lineage>
</organism>
<gene>
    <name evidence="1" type="ORF">NM688_g7093</name>
</gene>